<proteinExistence type="predicted"/>
<sequence>MSAPAALAAAYARRNAAHAVLAEALTASQQAAARAAADAADQAADTARAAADSLVRPALLATLAYHHLNTPPPDTADLLSAMHMQSFAPLAEILDSRLNCPHGVLLALRRVWRRHHGRGADGPRVLNDEAHVRLDRCSTFGAVAFVLEDEYQVADETFEFARRGWRTRMPQALTILSRHHLPTPPLPQSPGPAAFLPYAARPSLSTWWTQVTPSRRQSRLYHLQSITGTALIRARRGVPPRAAVTLPTTLVLPRLIIRIPYNAIQTITDWDGTGSETGSTTTDVTDHTAEWDDDDDYAYESAVGRDSLSIDPCAYESTACDELGLKHPKSANLERLRGELAKHLLLSSVFILIFRFPPAAPPSRPRKRARPLATGATNTHDASQAVPAAALGSQRPASPATQPRGELRGGVPLVLPGGPIARAAPRSHNAEAGPSTSSSNLLPSALPRTPLRGQADMRPGTQEVDNEPEVNIEPVQECDDDDGDAALLRWYDVAAYEMLGYEDDDDEGEGEGDEGEGDDEGSDSRFGGISHGPRRRKMGDVGTNYQMAAPH</sequence>
<evidence type="ECO:0000313" key="3">
    <source>
        <dbReference type="Proteomes" id="UP001218218"/>
    </source>
</evidence>
<reference evidence="2" key="1">
    <citation type="submission" date="2023-03" db="EMBL/GenBank/DDBJ databases">
        <title>Massive genome expansion in bonnet fungi (Mycena s.s.) driven by repeated elements and novel gene families across ecological guilds.</title>
        <authorList>
            <consortium name="Lawrence Berkeley National Laboratory"/>
            <person name="Harder C.B."/>
            <person name="Miyauchi S."/>
            <person name="Viragh M."/>
            <person name="Kuo A."/>
            <person name="Thoen E."/>
            <person name="Andreopoulos B."/>
            <person name="Lu D."/>
            <person name="Skrede I."/>
            <person name="Drula E."/>
            <person name="Henrissat B."/>
            <person name="Morin E."/>
            <person name="Kohler A."/>
            <person name="Barry K."/>
            <person name="LaButti K."/>
            <person name="Morin E."/>
            <person name="Salamov A."/>
            <person name="Lipzen A."/>
            <person name="Mereny Z."/>
            <person name="Hegedus B."/>
            <person name="Baldrian P."/>
            <person name="Stursova M."/>
            <person name="Weitz H."/>
            <person name="Taylor A."/>
            <person name="Grigoriev I.V."/>
            <person name="Nagy L.G."/>
            <person name="Martin F."/>
            <person name="Kauserud H."/>
        </authorList>
    </citation>
    <scope>NUCLEOTIDE SEQUENCE</scope>
    <source>
        <strain evidence="2">CBHHK002</strain>
    </source>
</reference>
<protein>
    <submittedName>
        <fullName evidence="2">Uncharacterized protein</fullName>
    </submittedName>
</protein>
<gene>
    <name evidence="2" type="ORF">DFH08DRAFT_994687</name>
</gene>
<comment type="caution">
    <text evidence="2">The sequence shown here is derived from an EMBL/GenBank/DDBJ whole genome shotgun (WGS) entry which is preliminary data.</text>
</comment>
<feature type="compositionally biased region" description="Acidic residues" evidence="1">
    <location>
        <begin position="502"/>
        <end position="521"/>
    </location>
</feature>
<evidence type="ECO:0000313" key="2">
    <source>
        <dbReference type="EMBL" id="KAJ7350371.1"/>
    </source>
</evidence>
<keyword evidence="3" id="KW-1185">Reference proteome</keyword>
<feature type="region of interest" description="Disordered" evidence="1">
    <location>
        <begin position="502"/>
        <end position="551"/>
    </location>
</feature>
<feature type="region of interest" description="Disordered" evidence="1">
    <location>
        <begin position="361"/>
        <end position="469"/>
    </location>
</feature>
<dbReference type="EMBL" id="JARIHO010000014">
    <property type="protein sequence ID" value="KAJ7350371.1"/>
    <property type="molecule type" value="Genomic_DNA"/>
</dbReference>
<dbReference type="Proteomes" id="UP001218218">
    <property type="component" value="Unassembled WGS sequence"/>
</dbReference>
<evidence type="ECO:0000256" key="1">
    <source>
        <dbReference type="SAM" id="MobiDB-lite"/>
    </source>
</evidence>
<dbReference type="AlphaFoldDB" id="A0AAD7A6T4"/>
<accession>A0AAD7A6T4</accession>
<feature type="compositionally biased region" description="Low complexity" evidence="1">
    <location>
        <begin position="409"/>
        <end position="419"/>
    </location>
</feature>
<name>A0AAD7A6T4_9AGAR</name>
<organism evidence="2 3">
    <name type="scientific">Mycena albidolilacea</name>
    <dbReference type="NCBI Taxonomy" id="1033008"/>
    <lineage>
        <taxon>Eukaryota</taxon>
        <taxon>Fungi</taxon>
        <taxon>Dikarya</taxon>
        <taxon>Basidiomycota</taxon>
        <taxon>Agaricomycotina</taxon>
        <taxon>Agaricomycetes</taxon>
        <taxon>Agaricomycetidae</taxon>
        <taxon>Agaricales</taxon>
        <taxon>Marasmiineae</taxon>
        <taxon>Mycenaceae</taxon>
        <taxon>Mycena</taxon>
    </lineage>
</organism>